<keyword evidence="4" id="KW-0472">Membrane</keyword>
<keyword evidence="4" id="KW-0812">Transmembrane</keyword>
<evidence type="ECO:0000256" key="1">
    <source>
        <dbReference type="ARBA" id="ARBA00006739"/>
    </source>
</evidence>
<accession>A0ABW1EMB2</accession>
<organism evidence="5 6">
    <name type="scientific">Acidicapsa dinghuensis</name>
    <dbReference type="NCBI Taxonomy" id="2218256"/>
    <lineage>
        <taxon>Bacteria</taxon>
        <taxon>Pseudomonadati</taxon>
        <taxon>Acidobacteriota</taxon>
        <taxon>Terriglobia</taxon>
        <taxon>Terriglobales</taxon>
        <taxon>Acidobacteriaceae</taxon>
        <taxon>Acidicapsa</taxon>
    </lineage>
</organism>
<dbReference type="SUPFAM" id="SSF53448">
    <property type="entry name" value="Nucleotide-diphospho-sugar transferases"/>
    <property type="match status" value="1"/>
</dbReference>
<keyword evidence="4" id="KW-1133">Transmembrane helix</keyword>
<proteinExistence type="inferred from homology"/>
<dbReference type="Gene3D" id="3.90.550.10">
    <property type="entry name" value="Spore Coat Polysaccharide Biosynthesis Protein SpsA, Chain A"/>
    <property type="match status" value="1"/>
</dbReference>
<feature type="transmembrane region" description="Helical" evidence="4">
    <location>
        <begin position="244"/>
        <end position="266"/>
    </location>
</feature>
<dbReference type="InterPro" id="IPR029044">
    <property type="entry name" value="Nucleotide-diphossugar_trans"/>
</dbReference>
<evidence type="ECO:0000256" key="4">
    <source>
        <dbReference type="SAM" id="Phobius"/>
    </source>
</evidence>
<comment type="similarity">
    <text evidence="1">Belongs to the glycosyltransferase 2 family.</text>
</comment>
<sequence length="319" mass="35791">MRSSDIEVRRKPHVACIVLNWNGGRDTIECLNALSGCAYPSLTVIVVDNNSTDDSVARIRAAHPDIPLLQSGANLGFASGNNVGIRYALEQKVDYLWLLNNDTKPADNALSALVDKALSDERIGAVASVCYYANNPSMVQIWAGGRANLWIGYTPYSTQPRTDDWFHWLNGTSLLVSVKAIKNTGFLDERFFLYCEDSEFCLRLRKRGWKLAAAPTSIVLHKVSASTGGNRLLFDRYSTASTLLILQLHSPAPYLAMSLFLLVRFAKRLLRFRFKRCWSVYLGMRDYVRTLSASPNFVETRRPFLAAPATKDTQREADR</sequence>
<dbReference type="PANTHER" id="PTHR43179">
    <property type="entry name" value="RHAMNOSYLTRANSFERASE WBBL"/>
    <property type="match status" value="1"/>
</dbReference>
<evidence type="ECO:0000256" key="2">
    <source>
        <dbReference type="ARBA" id="ARBA00022676"/>
    </source>
</evidence>
<gene>
    <name evidence="5" type="ORF">ACFPT7_23985</name>
</gene>
<dbReference type="Pfam" id="PF13641">
    <property type="entry name" value="Glyco_tranf_2_3"/>
    <property type="match status" value="1"/>
</dbReference>
<comment type="caution">
    <text evidence="5">The sequence shown here is derived from an EMBL/GenBank/DDBJ whole genome shotgun (WGS) entry which is preliminary data.</text>
</comment>
<evidence type="ECO:0000313" key="5">
    <source>
        <dbReference type="EMBL" id="MFC5865386.1"/>
    </source>
</evidence>
<dbReference type="EMBL" id="JBHSPH010000019">
    <property type="protein sequence ID" value="MFC5865386.1"/>
    <property type="molecule type" value="Genomic_DNA"/>
</dbReference>
<dbReference type="PANTHER" id="PTHR43179:SF12">
    <property type="entry name" value="GALACTOFURANOSYLTRANSFERASE GLFT2"/>
    <property type="match status" value="1"/>
</dbReference>
<dbReference type="Proteomes" id="UP001596091">
    <property type="component" value="Unassembled WGS sequence"/>
</dbReference>
<evidence type="ECO:0000256" key="3">
    <source>
        <dbReference type="ARBA" id="ARBA00022679"/>
    </source>
</evidence>
<keyword evidence="2 5" id="KW-0328">Glycosyltransferase</keyword>
<protein>
    <submittedName>
        <fullName evidence="5">Glycosyltransferase family 2 protein</fullName>
        <ecNumber evidence="5">2.4.-.-</ecNumber>
    </submittedName>
</protein>
<dbReference type="RefSeq" id="WP_263342390.1">
    <property type="nucleotide sequence ID" value="NZ_JAGSYH010000011.1"/>
</dbReference>
<name>A0ABW1EMB2_9BACT</name>
<reference evidence="6" key="1">
    <citation type="journal article" date="2019" name="Int. J. Syst. Evol. Microbiol.">
        <title>The Global Catalogue of Microorganisms (GCM) 10K type strain sequencing project: providing services to taxonomists for standard genome sequencing and annotation.</title>
        <authorList>
            <consortium name="The Broad Institute Genomics Platform"/>
            <consortium name="The Broad Institute Genome Sequencing Center for Infectious Disease"/>
            <person name="Wu L."/>
            <person name="Ma J."/>
        </authorList>
    </citation>
    <scope>NUCLEOTIDE SEQUENCE [LARGE SCALE GENOMIC DNA]</scope>
    <source>
        <strain evidence="6">JCM 4087</strain>
    </source>
</reference>
<evidence type="ECO:0000313" key="6">
    <source>
        <dbReference type="Proteomes" id="UP001596091"/>
    </source>
</evidence>
<dbReference type="CDD" id="cd04186">
    <property type="entry name" value="GT_2_like_c"/>
    <property type="match status" value="1"/>
</dbReference>
<keyword evidence="3 5" id="KW-0808">Transferase</keyword>
<dbReference type="EC" id="2.4.-.-" evidence="5"/>
<keyword evidence="6" id="KW-1185">Reference proteome</keyword>
<dbReference type="GO" id="GO:0016757">
    <property type="term" value="F:glycosyltransferase activity"/>
    <property type="evidence" value="ECO:0007669"/>
    <property type="project" value="UniProtKB-KW"/>
</dbReference>